<dbReference type="PANTHER" id="PTHR33507:SF3">
    <property type="entry name" value="INNER MEMBRANE PROTEIN YBBJ"/>
    <property type="match status" value="1"/>
</dbReference>
<evidence type="ECO:0000313" key="3">
    <source>
        <dbReference type="EMBL" id="MFC6889904.1"/>
    </source>
</evidence>
<comment type="caution">
    <text evidence="3">The sequence shown here is derived from an EMBL/GenBank/DDBJ whole genome shotgun (WGS) entry which is preliminary data.</text>
</comment>
<dbReference type="InterPro" id="IPR012340">
    <property type="entry name" value="NA-bd_OB-fold"/>
</dbReference>
<keyword evidence="2" id="KW-1133">Transmembrane helix</keyword>
<dbReference type="InterPro" id="IPR052165">
    <property type="entry name" value="Membrane_assoc_protease"/>
</dbReference>
<accession>A0ABD5UK87</accession>
<dbReference type="AlphaFoldDB" id="A0ABD5UK87"/>
<reference evidence="3 4" key="1">
    <citation type="journal article" date="2019" name="Int. J. Syst. Evol. Microbiol.">
        <title>The Global Catalogue of Microorganisms (GCM) 10K type strain sequencing project: providing services to taxonomists for standard genome sequencing and annotation.</title>
        <authorList>
            <consortium name="The Broad Institute Genomics Platform"/>
            <consortium name="The Broad Institute Genome Sequencing Center for Infectious Disease"/>
            <person name="Wu L."/>
            <person name="Ma J."/>
        </authorList>
    </citation>
    <scope>NUCLEOTIDE SEQUENCE [LARGE SCALE GENOMIC DNA]</scope>
    <source>
        <strain evidence="3 4">Y73</strain>
    </source>
</reference>
<feature type="transmembrane region" description="Helical" evidence="2">
    <location>
        <begin position="38"/>
        <end position="58"/>
    </location>
</feature>
<feature type="transmembrane region" description="Helical" evidence="2">
    <location>
        <begin position="64"/>
        <end position="84"/>
    </location>
</feature>
<protein>
    <submittedName>
        <fullName evidence="3">NfeD family protein</fullName>
    </submittedName>
</protein>
<sequence>MDVLAQSGLLAPETLPLLLLTAGLLLSMAEALAPGANFIVVGIALIGAGLGGLLLASFGVAGAGLTVIMALLTLVFGAAAFYGYHEFDLYGGKGQQQTSDSDSLKGKTGTVTEAVTTAGGEVKLSEGGFNPYYSARSIEGTIEEGEEVMVVDPGGGNVVTVESMGYVEDDIDAELAADRARKEARRSDETESESDASAESADESDADASAESADESDADASAESDVETERE</sequence>
<feature type="compositionally biased region" description="Acidic residues" evidence="1">
    <location>
        <begin position="190"/>
        <end position="231"/>
    </location>
</feature>
<evidence type="ECO:0000256" key="2">
    <source>
        <dbReference type="SAM" id="Phobius"/>
    </source>
</evidence>
<keyword evidence="2" id="KW-0472">Membrane</keyword>
<evidence type="ECO:0000256" key="1">
    <source>
        <dbReference type="SAM" id="MobiDB-lite"/>
    </source>
</evidence>
<keyword evidence="4" id="KW-1185">Reference proteome</keyword>
<feature type="transmembrane region" description="Helical" evidence="2">
    <location>
        <begin position="15"/>
        <end position="33"/>
    </location>
</feature>
<dbReference type="Gene3D" id="2.40.50.140">
    <property type="entry name" value="Nucleic acid-binding proteins"/>
    <property type="match status" value="1"/>
</dbReference>
<dbReference type="RefSeq" id="WP_379769164.1">
    <property type="nucleotide sequence ID" value="NZ_JBHSXI010000012.1"/>
</dbReference>
<feature type="compositionally biased region" description="Basic and acidic residues" evidence="1">
    <location>
        <begin position="178"/>
        <end position="189"/>
    </location>
</feature>
<gene>
    <name evidence="3" type="ORF">ACFQEY_12870</name>
</gene>
<dbReference type="PANTHER" id="PTHR33507">
    <property type="entry name" value="INNER MEMBRANE PROTEIN YBBJ"/>
    <property type="match status" value="1"/>
</dbReference>
<dbReference type="Proteomes" id="UP001596333">
    <property type="component" value="Unassembled WGS sequence"/>
</dbReference>
<name>A0ABD5UK87_9EURY</name>
<evidence type="ECO:0000313" key="4">
    <source>
        <dbReference type="Proteomes" id="UP001596333"/>
    </source>
</evidence>
<feature type="region of interest" description="Disordered" evidence="1">
    <location>
        <begin position="178"/>
        <end position="231"/>
    </location>
</feature>
<dbReference type="EMBL" id="JBHSXI010000012">
    <property type="protein sequence ID" value="MFC6889904.1"/>
    <property type="molecule type" value="Genomic_DNA"/>
</dbReference>
<organism evidence="3 4">
    <name type="scientific">Halorubrum trueperi</name>
    <dbReference type="NCBI Taxonomy" id="2004704"/>
    <lineage>
        <taxon>Archaea</taxon>
        <taxon>Methanobacteriati</taxon>
        <taxon>Methanobacteriota</taxon>
        <taxon>Stenosarchaea group</taxon>
        <taxon>Halobacteria</taxon>
        <taxon>Halobacteriales</taxon>
        <taxon>Haloferacaceae</taxon>
        <taxon>Halorubrum</taxon>
    </lineage>
</organism>
<keyword evidence="2" id="KW-0812">Transmembrane</keyword>
<proteinExistence type="predicted"/>